<comment type="similarity">
    <text evidence="2">Belongs to the bacterial solute-binding protein 2 family.</text>
</comment>
<evidence type="ECO:0000313" key="6">
    <source>
        <dbReference type="Proteomes" id="UP000261111"/>
    </source>
</evidence>
<evidence type="ECO:0000259" key="4">
    <source>
        <dbReference type="Pfam" id="PF13407"/>
    </source>
</evidence>
<comment type="subcellular location">
    <subcellularLocation>
        <location evidence="1">Cell envelope</location>
    </subcellularLocation>
</comment>
<dbReference type="EMBL" id="QVIA01000014">
    <property type="protein sequence ID" value="RGC29849.1"/>
    <property type="molecule type" value="Genomic_DNA"/>
</dbReference>
<dbReference type="GeneID" id="93332766"/>
<dbReference type="InterPro" id="IPR025997">
    <property type="entry name" value="SBP_2_dom"/>
</dbReference>
<protein>
    <submittedName>
        <fullName evidence="5">Sugar ABC transporter substrate-binding protein</fullName>
    </submittedName>
</protein>
<dbReference type="Proteomes" id="UP000261111">
    <property type="component" value="Unassembled WGS sequence"/>
</dbReference>
<evidence type="ECO:0000256" key="1">
    <source>
        <dbReference type="ARBA" id="ARBA00004196"/>
    </source>
</evidence>
<sequence length="368" mass="40462">MKRIRILAVLVLMVFLMTGCDALIELPEELKEEEVQKTDLKKTEFEGPDEKAKAPRGAKVALVPAQASLSGCIVPCEAIQEVGERYDWDIQMFDGKGTPDEENTAIMNAIAWKADIIITISLDARSVQQGIQAANTAGIPIVSGSNGTDDPNPRLNLEKEGLVDFLYDVGPDYRALGTAMAEWMESHRELSGHVVIYSCPGSYSVEYFEDGLLAGLEQTELSVDGQLQKFTFKQMGDELNRMVIGYVTANPETEFIFLPFDPAAVSVAEALETAGIQDVKVCGVLGNQEMISLIRQGTVAACTAAYDNVYLGYATADQAIRVLNGQELAAPRGENLPYQIIDIQSLPKEGEAWAPNMNYKERYYELWD</sequence>
<dbReference type="GO" id="GO:0030313">
    <property type="term" value="C:cell envelope"/>
    <property type="evidence" value="ECO:0007669"/>
    <property type="project" value="UniProtKB-SubCell"/>
</dbReference>
<dbReference type="PROSITE" id="PS51257">
    <property type="entry name" value="PROKAR_LIPOPROTEIN"/>
    <property type="match status" value="1"/>
</dbReference>
<dbReference type="PANTHER" id="PTHR46847">
    <property type="entry name" value="D-ALLOSE-BINDING PERIPLASMIC PROTEIN-RELATED"/>
    <property type="match status" value="1"/>
</dbReference>
<feature type="domain" description="Periplasmic binding protein" evidence="4">
    <location>
        <begin position="75"/>
        <end position="327"/>
    </location>
</feature>
<dbReference type="GO" id="GO:0030246">
    <property type="term" value="F:carbohydrate binding"/>
    <property type="evidence" value="ECO:0007669"/>
    <property type="project" value="UniProtKB-ARBA"/>
</dbReference>
<evidence type="ECO:0000313" key="5">
    <source>
        <dbReference type="EMBL" id="RGC29849.1"/>
    </source>
</evidence>
<dbReference type="SUPFAM" id="SSF53822">
    <property type="entry name" value="Periplasmic binding protein-like I"/>
    <property type="match status" value="1"/>
</dbReference>
<evidence type="ECO:0000256" key="3">
    <source>
        <dbReference type="ARBA" id="ARBA00022729"/>
    </source>
</evidence>
<keyword evidence="3" id="KW-0732">Signal</keyword>
<proteinExistence type="inferred from homology"/>
<dbReference type="Pfam" id="PF13407">
    <property type="entry name" value="Peripla_BP_4"/>
    <property type="match status" value="1"/>
</dbReference>
<dbReference type="RefSeq" id="WP_117441016.1">
    <property type="nucleotide sequence ID" value="NZ_QVIA01000014.1"/>
</dbReference>
<dbReference type="PANTHER" id="PTHR46847:SF1">
    <property type="entry name" value="D-ALLOSE-BINDING PERIPLASMIC PROTEIN-RELATED"/>
    <property type="match status" value="1"/>
</dbReference>
<gene>
    <name evidence="5" type="ORF">DWX41_13610</name>
</gene>
<reference evidence="5 6" key="1">
    <citation type="submission" date="2018-08" db="EMBL/GenBank/DDBJ databases">
        <title>A genome reference for cultivated species of the human gut microbiota.</title>
        <authorList>
            <person name="Zou Y."/>
            <person name="Xue W."/>
            <person name="Luo G."/>
        </authorList>
    </citation>
    <scope>NUCLEOTIDE SEQUENCE [LARGE SCALE GENOMIC DNA]</scope>
    <source>
        <strain evidence="5 6">AF19-21</strain>
    </source>
</reference>
<dbReference type="InterPro" id="IPR028082">
    <property type="entry name" value="Peripla_BP_I"/>
</dbReference>
<comment type="caution">
    <text evidence="5">The sequence shown here is derived from an EMBL/GenBank/DDBJ whole genome shotgun (WGS) entry which is preliminary data.</text>
</comment>
<dbReference type="AlphaFoldDB" id="A0A3E2WR41"/>
<dbReference type="Gene3D" id="3.40.50.2300">
    <property type="match status" value="2"/>
</dbReference>
<dbReference type="CDD" id="cd01536">
    <property type="entry name" value="PBP1_ABC_sugar_binding-like"/>
    <property type="match status" value="1"/>
</dbReference>
<evidence type="ECO:0000256" key="2">
    <source>
        <dbReference type="ARBA" id="ARBA00007639"/>
    </source>
</evidence>
<organism evidence="5 6">
    <name type="scientific">Hungatella hathewayi</name>
    <dbReference type="NCBI Taxonomy" id="154046"/>
    <lineage>
        <taxon>Bacteria</taxon>
        <taxon>Bacillati</taxon>
        <taxon>Bacillota</taxon>
        <taxon>Clostridia</taxon>
        <taxon>Lachnospirales</taxon>
        <taxon>Lachnospiraceae</taxon>
        <taxon>Hungatella</taxon>
    </lineage>
</organism>
<name>A0A3E2WR41_9FIRM</name>
<accession>A0A3E2WR41</accession>